<evidence type="ECO:0000313" key="13">
    <source>
        <dbReference type="EMBL" id="SDK23251.1"/>
    </source>
</evidence>
<keyword evidence="3 9" id="KW-0813">Transport</keyword>
<evidence type="ECO:0000256" key="10">
    <source>
        <dbReference type="RuleBase" id="RU363054"/>
    </source>
</evidence>
<comment type="subcellular location">
    <subcellularLocation>
        <location evidence="1 9">Cell membrane</location>
        <topology evidence="1 9">Multi-pass membrane protein</topology>
    </subcellularLocation>
</comment>
<feature type="transmembrane region" description="Helical" evidence="9">
    <location>
        <begin position="65"/>
        <end position="91"/>
    </location>
</feature>
<name>A0A0D1VIG2_ANEMI</name>
<dbReference type="PANTHER" id="PTHR30425">
    <property type="entry name" value="PHOSPHATE TRANSPORT SYSTEM PERMEASE PROTEIN PST"/>
    <property type="match status" value="1"/>
</dbReference>
<dbReference type="PANTHER" id="PTHR30425:SF1">
    <property type="entry name" value="PHOSPHATE TRANSPORT SYSTEM PERMEASE PROTEIN PSTC"/>
    <property type="match status" value="1"/>
</dbReference>
<dbReference type="AlphaFoldDB" id="A0A0D1VIG2"/>
<keyword evidence="8 9" id="KW-0472">Membrane</keyword>
<dbReference type="InterPro" id="IPR000515">
    <property type="entry name" value="MetI-like"/>
</dbReference>
<keyword evidence="5 10" id="KW-0592">Phosphate transport</keyword>
<dbReference type="GO" id="GO:0006817">
    <property type="term" value="P:phosphate ion transport"/>
    <property type="evidence" value="ECO:0007669"/>
    <property type="project" value="UniProtKB-KW"/>
</dbReference>
<evidence type="ECO:0000256" key="3">
    <source>
        <dbReference type="ARBA" id="ARBA00022448"/>
    </source>
</evidence>
<evidence type="ECO:0000256" key="8">
    <source>
        <dbReference type="ARBA" id="ARBA00023136"/>
    </source>
</evidence>
<evidence type="ECO:0000256" key="2">
    <source>
        <dbReference type="ARBA" id="ARBA00007069"/>
    </source>
</evidence>
<dbReference type="EMBL" id="FNED01000044">
    <property type="protein sequence ID" value="SDK23251.1"/>
    <property type="molecule type" value="Genomic_DNA"/>
</dbReference>
<accession>A0A0D1VIG2</accession>
<evidence type="ECO:0000256" key="6">
    <source>
        <dbReference type="ARBA" id="ARBA00022692"/>
    </source>
</evidence>
<dbReference type="Proteomes" id="UP000182836">
    <property type="component" value="Unassembled WGS sequence"/>
</dbReference>
<evidence type="ECO:0000259" key="11">
    <source>
        <dbReference type="PROSITE" id="PS50928"/>
    </source>
</evidence>
<dbReference type="InterPro" id="IPR051124">
    <property type="entry name" value="Phosphate_Transport_Permease"/>
</dbReference>
<feature type="domain" description="ABC transmembrane type-1" evidence="11">
    <location>
        <begin position="66"/>
        <end position="292"/>
    </location>
</feature>
<dbReference type="STRING" id="47500.AF333_27020"/>
<gene>
    <name evidence="12" type="ORF">AF333_27020</name>
    <name evidence="13" type="ORF">SAMN04487909_14445</name>
</gene>
<evidence type="ECO:0000256" key="7">
    <source>
        <dbReference type="ARBA" id="ARBA00022989"/>
    </source>
</evidence>
<dbReference type="InterPro" id="IPR035906">
    <property type="entry name" value="MetI-like_sf"/>
</dbReference>
<feature type="transmembrane region" description="Helical" evidence="9">
    <location>
        <begin position="269"/>
        <end position="292"/>
    </location>
</feature>
<dbReference type="GO" id="GO:0005886">
    <property type="term" value="C:plasma membrane"/>
    <property type="evidence" value="ECO:0007669"/>
    <property type="project" value="UniProtKB-SubCell"/>
</dbReference>
<comment type="similarity">
    <text evidence="2 10">Belongs to the binding-protein-dependent transport system permease family. CysTW subfamily.</text>
</comment>
<feature type="transmembrane region" description="Helical" evidence="9">
    <location>
        <begin position="145"/>
        <end position="170"/>
    </location>
</feature>
<feature type="transmembrane region" description="Helical" evidence="9">
    <location>
        <begin position="207"/>
        <end position="227"/>
    </location>
</feature>
<evidence type="ECO:0000313" key="12">
    <source>
        <dbReference type="EMBL" id="KON92781.1"/>
    </source>
</evidence>
<dbReference type="EMBL" id="LGUG01000008">
    <property type="protein sequence ID" value="KON92781.1"/>
    <property type="molecule type" value="Genomic_DNA"/>
</dbReference>
<keyword evidence="14" id="KW-1185">Reference proteome</keyword>
<evidence type="ECO:0000256" key="1">
    <source>
        <dbReference type="ARBA" id="ARBA00004651"/>
    </source>
</evidence>
<dbReference type="Proteomes" id="UP000037269">
    <property type="component" value="Unassembled WGS sequence"/>
</dbReference>
<dbReference type="OrthoDB" id="9785113at2"/>
<feature type="transmembrane region" description="Helical" evidence="9">
    <location>
        <begin position="103"/>
        <end position="125"/>
    </location>
</feature>
<dbReference type="RefSeq" id="WP_043063784.1">
    <property type="nucleotide sequence ID" value="NZ_BJOA01000146.1"/>
</dbReference>
<comment type="function">
    <text evidence="10">Part of the binding-protein-dependent transport system for phosphate; probably responsible for the translocation of the substrate across the membrane.</text>
</comment>
<dbReference type="CDD" id="cd06261">
    <property type="entry name" value="TM_PBP2"/>
    <property type="match status" value="1"/>
</dbReference>
<dbReference type="PROSITE" id="PS50928">
    <property type="entry name" value="ABC_TM1"/>
    <property type="match status" value="1"/>
</dbReference>
<evidence type="ECO:0000256" key="4">
    <source>
        <dbReference type="ARBA" id="ARBA00022475"/>
    </source>
</evidence>
<evidence type="ECO:0000256" key="5">
    <source>
        <dbReference type="ARBA" id="ARBA00022592"/>
    </source>
</evidence>
<keyword evidence="7 9" id="KW-1133">Transmembrane helix</keyword>
<reference evidence="13 15" key="2">
    <citation type="submission" date="2016-10" db="EMBL/GenBank/DDBJ databases">
        <authorList>
            <person name="de Groot N.N."/>
        </authorList>
    </citation>
    <scope>NUCLEOTIDE SEQUENCE [LARGE SCALE GENOMIC DNA]</scope>
    <source>
        <strain evidence="13 15">DSM 2895</strain>
    </source>
</reference>
<proteinExistence type="inferred from homology"/>
<evidence type="ECO:0000313" key="15">
    <source>
        <dbReference type="Proteomes" id="UP000182836"/>
    </source>
</evidence>
<dbReference type="NCBIfam" id="TIGR02138">
    <property type="entry name" value="phosphate_pstC"/>
    <property type="match status" value="1"/>
</dbReference>
<evidence type="ECO:0000256" key="9">
    <source>
        <dbReference type="RuleBase" id="RU363032"/>
    </source>
</evidence>
<keyword evidence="6 9" id="KW-0812">Transmembrane</keyword>
<dbReference type="GeneID" id="42308782"/>
<dbReference type="PATRIC" id="fig|47500.12.peg.6299"/>
<dbReference type="GO" id="GO:0005315">
    <property type="term" value="F:phosphate transmembrane transporter activity"/>
    <property type="evidence" value="ECO:0007669"/>
    <property type="project" value="InterPro"/>
</dbReference>
<sequence length="307" mass="33504">MKKRYGDQLFKAIAYIFGCSIIAMLGLMVWEMFRGSSFALDKYGLGFLFSSSWDPVTEEFGAWPFIYGTIVSSLLALVIATPISIGIAIFLVEVAPKWFRDVVGFLIELLAAIPSIVYGLWGIFVLGPIIREYVAPVFINTLGKFIPFFAGPSFGVGIFTAGVILAIMIIPTIASISREVIMVVPDAQREAALALGATKWEMIRTAVLTYSRSGILGAMIIGLGRAIGETMSVTMVIGNRPEVPDSIFDPAYTMASVIANEFNEASSDIYLSTLIEIGFLLFAVTLLVNIFARFLVWTTSRGIQEAK</sequence>
<dbReference type="Pfam" id="PF00528">
    <property type="entry name" value="BPD_transp_1"/>
    <property type="match status" value="1"/>
</dbReference>
<feature type="transmembrane region" description="Helical" evidence="9">
    <location>
        <begin position="12"/>
        <end position="33"/>
    </location>
</feature>
<evidence type="ECO:0000313" key="14">
    <source>
        <dbReference type="Proteomes" id="UP000037269"/>
    </source>
</evidence>
<keyword evidence="4 10" id="KW-1003">Cell membrane</keyword>
<organism evidence="12 14">
    <name type="scientific">Aneurinibacillus migulanus</name>
    <name type="common">Bacillus migulanus</name>
    <dbReference type="NCBI Taxonomy" id="47500"/>
    <lineage>
        <taxon>Bacteria</taxon>
        <taxon>Bacillati</taxon>
        <taxon>Bacillota</taxon>
        <taxon>Bacilli</taxon>
        <taxon>Bacillales</taxon>
        <taxon>Paenibacillaceae</taxon>
        <taxon>Aneurinibacillus group</taxon>
        <taxon>Aneurinibacillus</taxon>
    </lineage>
</organism>
<reference evidence="12 14" key="1">
    <citation type="submission" date="2015-07" db="EMBL/GenBank/DDBJ databases">
        <title>Fjat-14205 dsm 2895.</title>
        <authorList>
            <person name="Liu B."/>
            <person name="Wang J."/>
            <person name="Zhu Y."/>
            <person name="Liu G."/>
            <person name="Chen Q."/>
            <person name="Chen Z."/>
            <person name="Lan J."/>
            <person name="Che J."/>
            <person name="Ge C."/>
            <person name="Shi H."/>
            <person name="Pan Z."/>
            <person name="Liu X."/>
        </authorList>
    </citation>
    <scope>NUCLEOTIDE SEQUENCE [LARGE SCALE GENOMIC DNA]</scope>
    <source>
        <strain evidence="12 14">DSM 2895</strain>
    </source>
</reference>
<protein>
    <recommendedName>
        <fullName evidence="10">Phosphate transport system permease protein</fullName>
    </recommendedName>
</protein>
<dbReference type="SUPFAM" id="SSF161098">
    <property type="entry name" value="MetI-like"/>
    <property type="match status" value="1"/>
</dbReference>
<dbReference type="Gene3D" id="1.10.3720.10">
    <property type="entry name" value="MetI-like"/>
    <property type="match status" value="1"/>
</dbReference>
<dbReference type="InterPro" id="IPR011864">
    <property type="entry name" value="Phosphate_PstC"/>
</dbReference>